<name>A0A3N1GRF0_9ACTN</name>
<dbReference type="Proteomes" id="UP000271683">
    <property type="component" value="Unassembled WGS sequence"/>
</dbReference>
<sequence>MRNSREDRVRYMAIVDDIRVDIKSGRLNEGDRIPSQSQLMARYTVTRQTVQKAVAALVAEGLLITRVGAGAYVRGFNPIVRHNLVSPDDPHAVHTNSDTETTLDVDLDLSPPPTVVAALSLNNGDPALRHHRRVTTDGRTVRLATSWYPHDRGASVVGSCAFADRHAADGRNADRRHQPVRSRETVRCRMPDTAERDALSLSPGTPVAEITRHTYDEAGRCIEVHEIVLDGSAHLLVYELPLEPLREPTSDTQTVGVNCDRG</sequence>
<dbReference type="GO" id="GO:0003677">
    <property type="term" value="F:DNA binding"/>
    <property type="evidence" value="ECO:0007669"/>
    <property type="project" value="UniProtKB-KW"/>
</dbReference>
<evidence type="ECO:0000313" key="6">
    <source>
        <dbReference type="EMBL" id="ROP32825.1"/>
    </source>
</evidence>
<dbReference type="SUPFAM" id="SSF46785">
    <property type="entry name" value="Winged helix' DNA-binding domain"/>
    <property type="match status" value="1"/>
</dbReference>
<keyword evidence="1" id="KW-0805">Transcription regulation</keyword>
<dbReference type="GO" id="GO:0003700">
    <property type="term" value="F:DNA-binding transcription factor activity"/>
    <property type="evidence" value="ECO:0007669"/>
    <property type="project" value="InterPro"/>
</dbReference>
<evidence type="ECO:0000259" key="5">
    <source>
        <dbReference type="PROSITE" id="PS50949"/>
    </source>
</evidence>
<dbReference type="PROSITE" id="PS50949">
    <property type="entry name" value="HTH_GNTR"/>
    <property type="match status" value="1"/>
</dbReference>
<evidence type="ECO:0000256" key="4">
    <source>
        <dbReference type="SAM" id="MobiDB-lite"/>
    </source>
</evidence>
<feature type="domain" description="HTH gntR-type" evidence="5">
    <location>
        <begin position="8"/>
        <end position="76"/>
    </location>
</feature>
<dbReference type="GO" id="GO:0045892">
    <property type="term" value="P:negative regulation of DNA-templated transcription"/>
    <property type="evidence" value="ECO:0007669"/>
    <property type="project" value="TreeGrafter"/>
</dbReference>
<dbReference type="Pfam" id="PF00392">
    <property type="entry name" value="GntR"/>
    <property type="match status" value="1"/>
</dbReference>
<organism evidence="6 7">
    <name type="scientific">Couchioplanes caeruleus</name>
    <dbReference type="NCBI Taxonomy" id="56438"/>
    <lineage>
        <taxon>Bacteria</taxon>
        <taxon>Bacillati</taxon>
        <taxon>Actinomycetota</taxon>
        <taxon>Actinomycetes</taxon>
        <taxon>Micromonosporales</taxon>
        <taxon>Micromonosporaceae</taxon>
        <taxon>Couchioplanes</taxon>
    </lineage>
</organism>
<keyword evidence="2" id="KW-0238">DNA-binding</keyword>
<dbReference type="PANTHER" id="PTHR44846:SF17">
    <property type="entry name" value="GNTR-FAMILY TRANSCRIPTIONAL REGULATOR"/>
    <property type="match status" value="1"/>
</dbReference>
<dbReference type="AlphaFoldDB" id="A0A3N1GRF0"/>
<evidence type="ECO:0000256" key="3">
    <source>
        <dbReference type="ARBA" id="ARBA00023163"/>
    </source>
</evidence>
<gene>
    <name evidence="6" type="ORF">EDD30_5774</name>
</gene>
<dbReference type="SUPFAM" id="SSF64288">
    <property type="entry name" value="Chorismate lyase-like"/>
    <property type="match status" value="1"/>
</dbReference>
<dbReference type="Pfam" id="PF07702">
    <property type="entry name" value="UTRA"/>
    <property type="match status" value="1"/>
</dbReference>
<feature type="region of interest" description="Disordered" evidence="4">
    <location>
        <begin position="89"/>
        <end position="108"/>
    </location>
</feature>
<evidence type="ECO:0000256" key="1">
    <source>
        <dbReference type="ARBA" id="ARBA00023015"/>
    </source>
</evidence>
<dbReference type="SMART" id="SM00866">
    <property type="entry name" value="UTRA"/>
    <property type="match status" value="1"/>
</dbReference>
<dbReference type="PANTHER" id="PTHR44846">
    <property type="entry name" value="MANNOSYL-D-GLYCERATE TRANSPORT/METABOLISM SYSTEM REPRESSOR MNGR-RELATED"/>
    <property type="match status" value="1"/>
</dbReference>
<dbReference type="PRINTS" id="PR00035">
    <property type="entry name" value="HTHGNTR"/>
</dbReference>
<dbReference type="CDD" id="cd07377">
    <property type="entry name" value="WHTH_GntR"/>
    <property type="match status" value="1"/>
</dbReference>
<proteinExistence type="predicted"/>
<dbReference type="EMBL" id="RJKL01000001">
    <property type="protein sequence ID" value="ROP32825.1"/>
    <property type="molecule type" value="Genomic_DNA"/>
</dbReference>
<evidence type="ECO:0000256" key="2">
    <source>
        <dbReference type="ARBA" id="ARBA00023125"/>
    </source>
</evidence>
<accession>A0A3N1GRF0</accession>
<dbReference type="InterPro" id="IPR000524">
    <property type="entry name" value="Tscrpt_reg_HTH_GntR"/>
</dbReference>
<dbReference type="InterPro" id="IPR011663">
    <property type="entry name" value="UTRA"/>
</dbReference>
<dbReference type="SMART" id="SM00345">
    <property type="entry name" value="HTH_GNTR"/>
    <property type="match status" value="1"/>
</dbReference>
<dbReference type="InterPro" id="IPR050679">
    <property type="entry name" value="Bact_HTH_transcr_reg"/>
</dbReference>
<keyword evidence="3" id="KW-0804">Transcription</keyword>
<reference evidence="6 7" key="1">
    <citation type="submission" date="2018-11" db="EMBL/GenBank/DDBJ databases">
        <title>Sequencing the genomes of 1000 actinobacteria strains.</title>
        <authorList>
            <person name="Klenk H.-P."/>
        </authorList>
    </citation>
    <scope>NUCLEOTIDE SEQUENCE [LARGE SCALE GENOMIC DNA]</scope>
    <source>
        <strain evidence="6 7">DSM 43634</strain>
    </source>
</reference>
<dbReference type="Gene3D" id="3.40.1410.10">
    <property type="entry name" value="Chorismate lyase-like"/>
    <property type="match status" value="1"/>
</dbReference>
<dbReference type="InterPro" id="IPR036390">
    <property type="entry name" value="WH_DNA-bd_sf"/>
</dbReference>
<dbReference type="InterPro" id="IPR028978">
    <property type="entry name" value="Chorismate_lyase_/UTRA_dom_sf"/>
</dbReference>
<dbReference type="InterPro" id="IPR036388">
    <property type="entry name" value="WH-like_DNA-bd_sf"/>
</dbReference>
<comment type="caution">
    <text evidence="6">The sequence shown here is derived from an EMBL/GenBank/DDBJ whole genome shotgun (WGS) entry which is preliminary data.</text>
</comment>
<evidence type="ECO:0000313" key="7">
    <source>
        <dbReference type="Proteomes" id="UP000271683"/>
    </source>
</evidence>
<protein>
    <submittedName>
        <fullName evidence="6">GntR family transcriptional regulator</fullName>
    </submittedName>
</protein>
<dbReference type="Gene3D" id="1.10.10.10">
    <property type="entry name" value="Winged helix-like DNA-binding domain superfamily/Winged helix DNA-binding domain"/>
    <property type="match status" value="1"/>
</dbReference>